<dbReference type="InterPro" id="IPR036412">
    <property type="entry name" value="HAD-like_sf"/>
</dbReference>
<comment type="caution">
    <text evidence="4">The sequence shown here is derived from an EMBL/GenBank/DDBJ whole genome shotgun (WGS) entry which is preliminary data.</text>
</comment>
<evidence type="ECO:0000259" key="3">
    <source>
        <dbReference type="PROSITE" id="PS50969"/>
    </source>
</evidence>
<feature type="region of interest" description="Disordered" evidence="2">
    <location>
        <begin position="167"/>
        <end position="213"/>
    </location>
</feature>
<feature type="domain" description="FCP1 homology" evidence="3">
    <location>
        <begin position="230"/>
        <end position="424"/>
    </location>
</feature>
<protein>
    <recommendedName>
        <fullName evidence="1">Mitochondrial import inner membrane translocase subunit TIM50</fullName>
    </recommendedName>
</protein>
<keyword evidence="1" id="KW-0811">Translocation</keyword>
<comment type="function">
    <text evidence="1">Essential component of the TIM23 complex, a complex that mediates the translocation of transit peptide-containing proteins across the mitochondrial inner membrane.</text>
</comment>
<dbReference type="PANTHER" id="PTHR12210">
    <property type="entry name" value="DULLARD PROTEIN PHOSPHATASE"/>
    <property type="match status" value="1"/>
</dbReference>
<feature type="region of interest" description="Disordered" evidence="2">
    <location>
        <begin position="17"/>
        <end position="57"/>
    </location>
</feature>
<keyword evidence="1" id="KW-0653">Protein transport</keyword>
<sequence length="451" mass="50196">MRLCSLVLVPSRVPLTRPSSVLKDMPAQDPSKRKRRALRRAQAAQAKAELGSKSRSSLKRKIQAEAVTVIRADSHIRKTSKRDTSPLKEATGSSPEFPFALSHLLRDRKSRPPSVGGLPWGQGWLHQSAGVSSQNVPQFDLLHPQSSQILGHIGFALSMSSEASKPLRYQGQRAYKSTSIQRPSPSPAQAKRTRDSEREPVVPPSPESGGIPEPTPAYLLRASFLPCRLPHPRPMLVVIDLNGTLLYRPNRREPCRFQARPHARAFLSYCVDTFHVVIWSSARERNVEAMCADLLTPAQRHRVLAVWGRDRFGLSPQDYARRVQCYKRLTRIWGDPIIAAGHPLACSALPHTTSLPGPDDINDQGGSGGVAGLWDQGNTVLIDDSAEKARSEPYNAIQIPEFCGDAHRERALFLPQVHDYLNTLACQQDISTYIRVHPFKAKEIEELEAER</sequence>
<keyword evidence="1" id="KW-0496">Mitochondrion</keyword>
<evidence type="ECO:0000313" key="4">
    <source>
        <dbReference type="EMBL" id="KAL1878088.1"/>
    </source>
</evidence>
<comment type="similarity">
    <text evidence="1">Belongs to the TIM50 family.</text>
</comment>
<dbReference type="SUPFAM" id="SSF56784">
    <property type="entry name" value="HAD-like"/>
    <property type="match status" value="1"/>
</dbReference>
<accession>A0ABR3XQ91</accession>
<dbReference type="Gene3D" id="3.40.50.1000">
    <property type="entry name" value="HAD superfamily/HAD-like"/>
    <property type="match status" value="1"/>
</dbReference>
<keyword evidence="5" id="KW-1185">Reference proteome</keyword>
<dbReference type="InterPro" id="IPR004274">
    <property type="entry name" value="FCP1_dom"/>
</dbReference>
<comment type="subcellular location">
    <subcellularLocation>
        <location evidence="1">Mitochondrion inner membrane</location>
        <topology evidence="1">Single-pass membrane protein</topology>
    </subcellularLocation>
</comment>
<evidence type="ECO:0000313" key="5">
    <source>
        <dbReference type="Proteomes" id="UP001586593"/>
    </source>
</evidence>
<evidence type="ECO:0000256" key="1">
    <source>
        <dbReference type="RuleBase" id="RU365079"/>
    </source>
</evidence>
<dbReference type="PROSITE" id="PS50969">
    <property type="entry name" value="FCP1"/>
    <property type="match status" value="1"/>
</dbReference>
<reference evidence="4 5" key="1">
    <citation type="journal article" date="2024" name="Commun. Biol.">
        <title>Comparative genomic analysis of thermophilic fungi reveals convergent evolutionary adaptations and gene losses.</title>
        <authorList>
            <person name="Steindorff A.S."/>
            <person name="Aguilar-Pontes M.V."/>
            <person name="Robinson A.J."/>
            <person name="Andreopoulos B."/>
            <person name="LaButti K."/>
            <person name="Kuo A."/>
            <person name="Mondo S."/>
            <person name="Riley R."/>
            <person name="Otillar R."/>
            <person name="Haridas S."/>
            <person name="Lipzen A."/>
            <person name="Grimwood J."/>
            <person name="Schmutz J."/>
            <person name="Clum A."/>
            <person name="Reid I.D."/>
            <person name="Moisan M.C."/>
            <person name="Butler G."/>
            <person name="Nguyen T.T.M."/>
            <person name="Dewar K."/>
            <person name="Conant G."/>
            <person name="Drula E."/>
            <person name="Henrissat B."/>
            <person name="Hansel C."/>
            <person name="Singer S."/>
            <person name="Hutchinson M.I."/>
            <person name="de Vries R.P."/>
            <person name="Natvig D.O."/>
            <person name="Powell A.J."/>
            <person name="Tsang A."/>
            <person name="Grigoriev I.V."/>
        </authorList>
    </citation>
    <scope>NUCLEOTIDE SEQUENCE [LARGE SCALE GENOMIC DNA]</scope>
    <source>
        <strain evidence="4 5">ATCC 24622</strain>
    </source>
</reference>
<dbReference type="Pfam" id="PF03031">
    <property type="entry name" value="NIF"/>
    <property type="match status" value="2"/>
</dbReference>
<keyword evidence="1" id="KW-0813">Transport</keyword>
<dbReference type="SMART" id="SM00577">
    <property type="entry name" value="CPDc"/>
    <property type="match status" value="1"/>
</dbReference>
<proteinExistence type="inferred from homology"/>
<evidence type="ECO:0000256" key="2">
    <source>
        <dbReference type="SAM" id="MobiDB-lite"/>
    </source>
</evidence>
<organism evidence="4 5">
    <name type="scientific">Phialemonium thermophilum</name>
    <dbReference type="NCBI Taxonomy" id="223376"/>
    <lineage>
        <taxon>Eukaryota</taxon>
        <taxon>Fungi</taxon>
        <taxon>Dikarya</taxon>
        <taxon>Ascomycota</taxon>
        <taxon>Pezizomycotina</taxon>
        <taxon>Sordariomycetes</taxon>
        <taxon>Sordariomycetidae</taxon>
        <taxon>Cephalothecales</taxon>
        <taxon>Cephalothecaceae</taxon>
        <taxon>Phialemonium</taxon>
    </lineage>
</organism>
<comment type="subunit">
    <text evidence="1">Component of the TIM23 complex.</text>
</comment>
<dbReference type="InterPro" id="IPR050365">
    <property type="entry name" value="TIM50"/>
</dbReference>
<dbReference type="InterPro" id="IPR023214">
    <property type="entry name" value="HAD_sf"/>
</dbReference>
<dbReference type="Proteomes" id="UP001586593">
    <property type="component" value="Unassembled WGS sequence"/>
</dbReference>
<name>A0ABR3XQ91_9PEZI</name>
<dbReference type="EMBL" id="JAZHXJ010000057">
    <property type="protein sequence ID" value="KAL1878088.1"/>
    <property type="molecule type" value="Genomic_DNA"/>
</dbReference>
<keyword evidence="1" id="KW-0809">Transit peptide</keyword>
<gene>
    <name evidence="4" type="ORF">VTK73DRAFT_8139</name>
</gene>